<dbReference type="Pfam" id="PF04324">
    <property type="entry name" value="Fer2_BFD"/>
    <property type="match status" value="1"/>
</dbReference>
<dbReference type="InterPro" id="IPR007419">
    <property type="entry name" value="BFD-like_2Fe2S-bd_dom"/>
</dbReference>
<evidence type="ECO:0000313" key="2">
    <source>
        <dbReference type="EMBL" id="HJC14886.1"/>
    </source>
</evidence>
<sequence length="77" mass="8793">MKEETKKEETRMLDRNVMLCNCKQVSYADVEDALHQMDKFSDVVESFDEVQKITHCSTGCGGCHDKIMEAISEIMMA</sequence>
<proteinExistence type="predicted"/>
<comment type="caution">
    <text evidence="2">The sequence shown here is derived from an EMBL/GenBank/DDBJ whole genome shotgun (WGS) entry which is preliminary data.</text>
</comment>
<reference evidence="2" key="2">
    <citation type="submission" date="2021-04" db="EMBL/GenBank/DDBJ databases">
        <authorList>
            <person name="Gilroy R."/>
        </authorList>
    </citation>
    <scope>NUCLEOTIDE SEQUENCE</scope>
    <source>
        <strain evidence="2">CHK185-5351</strain>
    </source>
</reference>
<gene>
    <name evidence="2" type="ORF">H9705_03515</name>
</gene>
<accession>A0A9D2NA37</accession>
<protein>
    <submittedName>
        <fullName evidence="2">(2Fe-2S)-binding protein</fullName>
    </submittedName>
</protein>
<dbReference type="InterPro" id="IPR041854">
    <property type="entry name" value="BFD-like_2Fe2S-bd_dom_sf"/>
</dbReference>
<dbReference type="Proteomes" id="UP000823849">
    <property type="component" value="Unassembled WGS sequence"/>
</dbReference>
<feature type="domain" description="BFD-like [2Fe-2S]-binding" evidence="1">
    <location>
        <begin position="19"/>
        <end position="72"/>
    </location>
</feature>
<dbReference type="AlphaFoldDB" id="A0A9D2NA37"/>
<reference evidence="2" key="1">
    <citation type="journal article" date="2021" name="PeerJ">
        <title>Extensive microbial diversity within the chicken gut microbiome revealed by metagenomics and culture.</title>
        <authorList>
            <person name="Gilroy R."/>
            <person name="Ravi A."/>
            <person name="Getino M."/>
            <person name="Pursley I."/>
            <person name="Horton D.L."/>
            <person name="Alikhan N.F."/>
            <person name="Baker D."/>
            <person name="Gharbi K."/>
            <person name="Hall N."/>
            <person name="Watson M."/>
            <person name="Adriaenssens E.M."/>
            <person name="Foster-Nyarko E."/>
            <person name="Jarju S."/>
            <person name="Secka A."/>
            <person name="Antonio M."/>
            <person name="Oren A."/>
            <person name="Chaudhuri R.R."/>
            <person name="La Ragione R."/>
            <person name="Hildebrand F."/>
            <person name="Pallen M.J."/>
        </authorList>
    </citation>
    <scope>NUCLEOTIDE SEQUENCE</scope>
    <source>
        <strain evidence="2">CHK185-5351</strain>
    </source>
</reference>
<name>A0A9D2NA37_9FIRM</name>
<evidence type="ECO:0000259" key="1">
    <source>
        <dbReference type="Pfam" id="PF04324"/>
    </source>
</evidence>
<evidence type="ECO:0000313" key="3">
    <source>
        <dbReference type="Proteomes" id="UP000823849"/>
    </source>
</evidence>
<dbReference type="EMBL" id="DWWU01000015">
    <property type="protein sequence ID" value="HJC14886.1"/>
    <property type="molecule type" value="Genomic_DNA"/>
</dbReference>
<organism evidence="2 3">
    <name type="scientific">Candidatus Fusicatenibacter intestinigallinarum</name>
    <dbReference type="NCBI Taxonomy" id="2838598"/>
    <lineage>
        <taxon>Bacteria</taxon>
        <taxon>Bacillati</taxon>
        <taxon>Bacillota</taxon>
        <taxon>Clostridia</taxon>
        <taxon>Lachnospirales</taxon>
        <taxon>Lachnospiraceae</taxon>
        <taxon>Fusicatenibacter</taxon>
    </lineage>
</organism>
<dbReference type="Gene3D" id="1.10.10.1100">
    <property type="entry name" value="BFD-like [2Fe-2S]-binding domain"/>
    <property type="match status" value="1"/>
</dbReference>